<accession>A0A495X795</accession>
<dbReference type="EMBL" id="RBXR01000001">
    <property type="protein sequence ID" value="RKT68533.1"/>
    <property type="molecule type" value="Genomic_DNA"/>
</dbReference>
<proteinExistence type="predicted"/>
<feature type="region of interest" description="Disordered" evidence="1">
    <location>
        <begin position="1"/>
        <end position="62"/>
    </location>
</feature>
<evidence type="ECO:0000256" key="1">
    <source>
        <dbReference type="SAM" id="MobiDB-lite"/>
    </source>
</evidence>
<dbReference type="AlphaFoldDB" id="A0A495X795"/>
<sequence length="62" mass="6948">MERESTQHGPLVDDELKHEVEDQLRAGGPTHAEQFRDPEMPDPEESDDLGLDPARRADPPTS</sequence>
<dbReference type="Proteomes" id="UP000272729">
    <property type="component" value="Unassembled WGS sequence"/>
</dbReference>
<feature type="compositionally biased region" description="Basic and acidic residues" evidence="1">
    <location>
        <begin position="53"/>
        <end position="62"/>
    </location>
</feature>
<feature type="compositionally biased region" description="Acidic residues" evidence="1">
    <location>
        <begin position="40"/>
        <end position="50"/>
    </location>
</feature>
<protein>
    <submittedName>
        <fullName evidence="2">Uncharacterized protein</fullName>
    </submittedName>
</protein>
<evidence type="ECO:0000313" key="3">
    <source>
        <dbReference type="Proteomes" id="UP000272729"/>
    </source>
</evidence>
<name>A0A495X795_9PSEU</name>
<comment type="caution">
    <text evidence="2">The sequence shown here is derived from an EMBL/GenBank/DDBJ whole genome shotgun (WGS) entry which is preliminary data.</text>
</comment>
<dbReference type="RefSeq" id="WP_211351029.1">
    <property type="nucleotide sequence ID" value="NZ_JBIUBA010000004.1"/>
</dbReference>
<gene>
    <name evidence="2" type="ORF">DFJ66_1725</name>
</gene>
<feature type="compositionally biased region" description="Basic and acidic residues" evidence="1">
    <location>
        <begin position="14"/>
        <end position="24"/>
    </location>
</feature>
<reference evidence="2 3" key="1">
    <citation type="submission" date="2018-10" db="EMBL/GenBank/DDBJ databases">
        <title>Sequencing the genomes of 1000 actinobacteria strains.</title>
        <authorList>
            <person name="Klenk H.-P."/>
        </authorList>
    </citation>
    <scope>NUCLEOTIDE SEQUENCE [LARGE SCALE GENOMIC DNA]</scope>
    <source>
        <strain evidence="2 3">DSM 43911</strain>
    </source>
</reference>
<keyword evidence="3" id="KW-1185">Reference proteome</keyword>
<organism evidence="2 3">
    <name type="scientific">Saccharothrix variisporea</name>
    <dbReference type="NCBI Taxonomy" id="543527"/>
    <lineage>
        <taxon>Bacteria</taxon>
        <taxon>Bacillati</taxon>
        <taxon>Actinomycetota</taxon>
        <taxon>Actinomycetes</taxon>
        <taxon>Pseudonocardiales</taxon>
        <taxon>Pseudonocardiaceae</taxon>
        <taxon>Saccharothrix</taxon>
    </lineage>
</organism>
<evidence type="ECO:0000313" key="2">
    <source>
        <dbReference type="EMBL" id="RKT68533.1"/>
    </source>
</evidence>